<dbReference type="GO" id="GO:0005938">
    <property type="term" value="C:cell cortex"/>
    <property type="evidence" value="ECO:0007669"/>
    <property type="project" value="UniProtKB-ARBA"/>
</dbReference>
<dbReference type="PANTHER" id="PTHR23176:SF129">
    <property type="entry name" value="RHO GTPASE ACTIVATING PROTEIN AT 16F, ISOFORM E-RELATED"/>
    <property type="match status" value="1"/>
</dbReference>
<accession>A0A060TE73</accession>
<dbReference type="PROSITE" id="PS50238">
    <property type="entry name" value="RHOGAP"/>
    <property type="match status" value="1"/>
</dbReference>
<dbReference type="InterPro" id="IPR036871">
    <property type="entry name" value="PX_dom_sf"/>
</dbReference>
<proteinExistence type="predicted"/>
<feature type="domain" description="Rho-GAP" evidence="5">
    <location>
        <begin position="599"/>
        <end position="781"/>
    </location>
</feature>
<feature type="domain" description="PH" evidence="4">
    <location>
        <begin position="381"/>
        <end position="486"/>
    </location>
</feature>
<dbReference type="Gene3D" id="2.30.29.30">
    <property type="entry name" value="Pleckstrin-homology domain (PH domain)/Phosphotyrosine-binding domain (PTB)"/>
    <property type="match status" value="1"/>
</dbReference>
<dbReference type="GO" id="GO:0005096">
    <property type="term" value="F:GTPase activator activity"/>
    <property type="evidence" value="ECO:0007669"/>
    <property type="project" value="UniProtKB-KW"/>
</dbReference>
<dbReference type="SUPFAM" id="SSF48350">
    <property type="entry name" value="GTPase activation domain, GAP"/>
    <property type="match status" value="1"/>
</dbReference>
<dbReference type="SMART" id="SM00233">
    <property type="entry name" value="PH"/>
    <property type="match status" value="1"/>
</dbReference>
<protein>
    <submittedName>
        <fullName evidence="6">ARAD1D05346p</fullName>
    </submittedName>
</protein>
<dbReference type="AlphaFoldDB" id="A0A060TE73"/>
<dbReference type="Pfam" id="PF00169">
    <property type="entry name" value="PH"/>
    <property type="match status" value="1"/>
</dbReference>
<dbReference type="Gene3D" id="1.10.555.10">
    <property type="entry name" value="Rho GTPase activation protein"/>
    <property type="match status" value="1"/>
</dbReference>
<feature type="compositionally biased region" description="Polar residues" evidence="3">
    <location>
        <begin position="136"/>
        <end position="161"/>
    </location>
</feature>
<dbReference type="InterPro" id="IPR011993">
    <property type="entry name" value="PH-like_dom_sf"/>
</dbReference>
<name>A0A060TE73_BLAAD</name>
<keyword evidence="1" id="KW-0343">GTPase activation</keyword>
<dbReference type="InterPro" id="IPR001683">
    <property type="entry name" value="PX_dom"/>
</dbReference>
<dbReference type="EMBL" id="HG937694">
    <property type="protein sequence ID" value="CDP37167.1"/>
    <property type="molecule type" value="Genomic_DNA"/>
</dbReference>
<organism evidence="6">
    <name type="scientific">Blastobotrys adeninivorans</name>
    <name type="common">Yeast</name>
    <name type="synonym">Arxula adeninivorans</name>
    <dbReference type="NCBI Taxonomy" id="409370"/>
    <lineage>
        <taxon>Eukaryota</taxon>
        <taxon>Fungi</taxon>
        <taxon>Dikarya</taxon>
        <taxon>Ascomycota</taxon>
        <taxon>Saccharomycotina</taxon>
        <taxon>Dipodascomycetes</taxon>
        <taxon>Dipodascales</taxon>
        <taxon>Trichomonascaceae</taxon>
        <taxon>Blastobotrys</taxon>
    </lineage>
</organism>
<dbReference type="GO" id="GO:0007165">
    <property type="term" value="P:signal transduction"/>
    <property type="evidence" value="ECO:0007669"/>
    <property type="project" value="InterPro"/>
</dbReference>
<reference evidence="6" key="2">
    <citation type="submission" date="2014-06" db="EMBL/GenBank/DDBJ databases">
        <title>The complete genome of Blastobotrys (Arxula) adeninivorans LS3 - a yeast of biotechnological interest.</title>
        <authorList>
            <person name="Kunze G."/>
            <person name="Gaillardin C."/>
            <person name="Czernicka M."/>
            <person name="Durrens P."/>
            <person name="Martin T."/>
            <person name="Boer E."/>
            <person name="Gabaldon T."/>
            <person name="Cruz J."/>
            <person name="Talla E."/>
            <person name="Marck C."/>
            <person name="Goffeau A."/>
            <person name="Barbe V."/>
            <person name="Baret P."/>
            <person name="Baronian K."/>
            <person name="Beier S."/>
            <person name="Bleykasten C."/>
            <person name="Bode R."/>
            <person name="Casaregola S."/>
            <person name="Despons L."/>
            <person name="Fairhead C."/>
            <person name="Giersberg M."/>
            <person name="Gierski P."/>
            <person name="Hahnel U."/>
            <person name="Hartmann A."/>
            <person name="Jankowska D."/>
            <person name="Jubin C."/>
            <person name="Jung P."/>
            <person name="Lafontaine I."/>
            <person name="Leh-Louis V."/>
            <person name="Lemaire M."/>
            <person name="Marcet-Houben M."/>
            <person name="Mascher M."/>
            <person name="Morel G."/>
            <person name="Richard G.-F."/>
            <person name="Riechen J."/>
            <person name="Sacerdot C."/>
            <person name="Sarkar A."/>
            <person name="Savel G."/>
            <person name="Schacherer J."/>
            <person name="Sherman D."/>
            <person name="Straub M.-L."/>
            <person name="Stein N."/>
            <person name="Thierry A."/>
            <person name="Trautwein-Schult A."/>
            <person name="Westhof E."/>
            <person name="Worch S."/>
            <person name="Dujon B."/>
            <person name="Souciet J.-L."/>
            <person name="Wincker P."/>
            <person name="Scholz U."/>
            <person name="Neuveglise N."/>
        </authorList>
    </citation>
    <scope>NUCLEOTIDE SEQUENCE</scope>
    <source>
        <strain evidence="6">LS3</strain>
    </source>
</reference>
<evidence type="ECO:0000313" key="6">
    <source>
        <dbReference type="EMBL" id="CDP37167.1"/>
    </source>
</evidence>
<gene>
    <name evidence="6" type="ORF">GNLVRS02_ARAD1D05346g</name>
</gene>
<keyword evidence="2" id="KW-0175">Coiled coil</keyword>
<feature type="region of interest" description="Disordered" evidence="3">
    <location>
        <begin position="505"/>
        <end position="538"/>
    </location>
</feature>
<feature type="compositionally biased region" description="Polar residues" evidence="3">
    <location>
        <begin position="505"/>
        <end position="525"/>
    </location>
</feature>
<dbReference type="InterPro" id="IPR001849">
    <property type="entry name" value="PH_domain"/>
</dbReference>
<dbReference type="PANTHER" id="PTHR23176">
    <property type="entry name" value="RHO/RAC/CDC GTPASE-ACTIVATING PROTEIN"/>
    <property type="match status" value="1"/>
</dbReference>
<reference evidence="6" key="1">
    <citation type="submission" date="2014-02" db="EMBL/GenBank/DDBJ databases">
        <authorList>
            <person name="Genoscope - CEA"/>
        </authorList>
    </citation>
    <scope>NUCLEOTIDE SEQUENCE</scope>
    <source>
        <strain evidence="6">LS3</strain>
    </source>
</reference>
<dbReference type="SMART" id="SM00324">
    <property type="entry name" value="RhoGAP"/>
    <property type="match status" value="1"/>
</dbReference>
<dbReference type="InterPro" id="IPR000198">
    <property type="entry name" value="RhoGAP_dom"/>
</dbReference>
<dbReference type="Pfam" id="PF00787">
    <property type="entry name" value="PX"/>
    <property type="match status" value="1"/>
</dbReference>
<dbReference type="PhylomeDB" id="A0A060TE73"/>
<dbReference type="PROSITE" id="PS50003">
    <property type="entry name" value="PH_DOMAIN"/>
    <property type="match status" value="1"/>
</dbReference>
<feature type="coiled-coil region" evidence="2">
    <location>
        <begin position="54"/>
        <end position="88"/>
    </location>
</feature>
<dbReference type="Pfam" id="PF00620">
    <property type="entry name" value="RhoGAP"/>
    <property type="match status" value="1"/>
</dbReference>
<evidence type="ECO:0000256" key="3">
    <source>
        <dbReference type="SAM" id="MobiDB-lite"/>
    </source>
</evidence>
<evidence type="ECO:0000259" key="5">
    <source>
        <dbReference type="PROSITE" id="PS50238"/>
    </source>
</evidence>
<dbReference type="GO" id="GO:0035091">
    <property type="term" value="F:phosphatidylinositol binding"/>
    <property type="evidence" value="ECO:0007669"/>
    <property type="project" value="InterPro"/>
</dbReference>
<dbReference type="InterPro" id="IPR008936">
    <property type="entry name" value="Rho_GTPase_activation_prot"/>
</dbReference>
<feature type="region of interest" description="Disordered" evidence="3">
    <location>
        <begin position="133"/>
        <end position="190"/>
    </location>
</feature>
<dbReference type="SUPFAM" id="SSF50729">
    <property type="entry name" value="PH domain-like"/>
    <property type="match status" value="1"/>
</dbReference>
<sequence>MLYALSIKHQSYNMANNLEEIFAKRRLSNERHDGVVPPCTPLGTNPNEFTKGQMERVARENALLEAKLLEYETQLLDTETQNKQLRQLVSKQRGILQGLQHDMAEPNTSPVRYSYGDSENVSRFDASLAQHLPPLQYSSNESVTGASSGTPNEKINVSTPSYPGEDATALSSMETPSSISTQSSNSSQRMVSNNWKIKHKTTHFKLTEKESENKAIFSLRTVSYTGQAGFQRSAPENITLKVLSNRLPSVYVCVSQTTMTSVGLPKRTGSDKSEPLVAIFSVRDRDTNEELWRLAKDYSALADLEANTRPEMCQYYLPKMPDKNLFNSAVPVKVDSRREGLDNYFDVLLSISRLPLRVSDYVCYFLTTDVIRHDDIQMFKGSIKEGFLVKRGRGLGGWKARFFSLSGPFLNYYESPIGKCNGTISIYKAKVEPVDLNGIDELELLEYRHAFLIKEYKKKGDNSHILCAETDQQRDEWVAALRAIVGLEPYCIRGDPTGVSLNNVSSVESGCSSQPPGSAYSGSTSDMDEPGSAVSDGVNARSNRRRLFFRKKRQGTNDYQSPGTDYDGTIGRPIAQQLFSSSSDSDSSTDEAENGVFGVPLSRALHLASKDISGKVVPAIVFRCIELLSEKQALCEEGIFRSNGAMTSIKRLRRCFDMDHDLSLIDSNEDIHVVTGLLKLYLRELPGGSILPQDLVEEATRLKDLEAEQRREGLRQAVQKLPKENFDLLSVLCTFLSEIVRYSDVNKMTSRNMGIVFWPTLNLPIQIVVDLLDNVDLMFRQ</sequence>
<dbReference type="GO" id="GO:0005933">
    <property type="term" value="C:cellular bud"/>
    <property type="evidence" value="ECO:0007669"/>
    <property type="project" value="UniProtKB-ARBA"/>
</dbReference>
<feature type="compositionally biased region" description="Low complexity" evidence="3">
    <location>
        <begin position="171"/>
        <end position="190"/>
    </location>
</feature>
<evidence type="ECO:0000259" key="4">
    <source>
        <dbReference type="PROSITE" id="PS50003"/>
    </source>
</evidence>
<evidence type="ECO:0000256" key="2">
    <source>
        <dbReference type="SAM" id="Coils"/>
    </source>
</evidence>
<dbReference type="CDD" id="cd06093">
    <property type="entry name" value="PX_domain"/>
    <property type="match status" value="1"/>
</dbReference>
<dbReference type="Gene3D" id="3.30.1520.10">
    <property type="entry name" value="Phox-like domain"/>
    <property type="match status" value="1"/>
</dbReference>
<dbReference type="InterPro" id="IPR050729">
    <property type="entry name" value="Rho-GAP"/>
</dbReference>
<evidence type="ECO:0000256" key="1">
    <source>
        <dbReference type="ARBA" id="ARBA00022468"/>
    </source>
</evidence>